<proteinExistence type="predicted"/>
<dbReference type="AlphaFoldDB" id="A0A8D8IB30"/>
<feature type="compositionally biased region" description="Pro residues" evidence="1">
    <location>
        <begin position="53"/>
        <end position="91"/>
    </location>
</feature>
<evidence type="ECO:0000313" key="2">
    <source>
        <dbReference type="EMBL" id="CAG6549363.1"/>
    </source>
</evidence>
<organism evidence="2">
    <name type="scientific">Culex pipiens</name>
    <name type="common">House mosquito</name>
    <dbReference type="NCBI Taxonomy" id="7175"/>
    <lineage>
        <taxon>Eukaryota</taxon>
        <taxon>Metazoa</taxon>
        <taxon>Ecdysozoa</taxon>
        <taxon>Arthropoda</taxon>
        <taxon>Hexapoda</taxon>
        <taxon>Insecta</taxon>
        <taxon>Pterygota</taxon>
        <taxon>Neoptera</taxon>
        <taxon>Endopterygota</taxon>
        <taxon>Diptera</taxon>
        <taxon>Nematocera</taxon>
        <taxon>Culicoidea</taxon>
        <taxon>Culicidae</taxon>
        <taxon>Culicinae</taxon>
        <taxon>Culicini</taxon>
        <taxon>Culex</taxon>
        <taxon>Culex</taxon>
    </lineage>
</organism>
<accession>A0A8D8IB30</accession>
<feature type="compositionally biased region" description="Polar residues" evidence="1">
    <location>
        <begin position="102"/>
        <end position="114"/>
    </location>
</feature>
<dbReference type="EMBL" id="HBUE01063756">
    <property type="protein sequence ID" value="CAG6469748.1"/>
    <property type="molecule type" value="Transcribed_RNA"/>
</dbReference>
<dbReference type="EMBL" id="HBUE01240762">
    <property type="protein sequence ID" value="CAG6549363.1"/>
    <property type="molecule type" value="Transcribed_RNA"/>
</dbReference>
<sequence>MDNVPYQKTLTVRQSQSGMVYGSVSSYQVNNASGLKANGNNGTPTGSTGVNPTPMPEPQPPYPPPSVPPAPRPQPPGPTPRPPGPFPPPHSHPTHGFVAQKTRITPTPTSVKLT</sequence>
<feature type="compositionally biased region" description="Low complexity" evidence="1">
    <location>
        <begin position="38"/>
        <end position="52"/>
    </location>
</feature>
<evidence type="ECO:0000256" key="1">
    <source>
        <dbReference type="SAM" id="MobiDB-lite"/>
    </source>
</evidence>
<name>A0A8D8IB30_CULPI</name>
<protein>
    <submittedName>
        <fullName evidence="2">(northern house mosquito) hypothetical protein</fullName>
    </submittedName>
</protein>
<reference evidence="2" key="1">
    <citation type="submission" date="2021-05" db="EMBL/GenBank/DDBJ databases">
        <authorList>
            <person name="Alioto T."/>
            <person name="Alioto T."/>
            <person name="Gomez Garrido J."/>
        </authorList>
    </citation>
    <scope>NUCLEOTIDE SEQUENCE</scope>
</reference>
<dbReference type="EMBL" id="HBUE01347820">
    <property type="protein sequence ID" value="CAG6601633.1"/>
    <property type="molecule type" value="Transcribed_RNA"/>
</dbReference>
<feature type="region of interest" description="Disordered" evidence="1">
    <location>
        <begin position="31"/>
        <end position="114"/>
    </location>
</feature>